<protein>
    <submittedName>
        <fullName evidence="4">ABC transporter substrate-binding protein</fullName>
    </submittedName>
</protein>
<reference evidence="4" key="2">
    <citation type="submission" date="2021-04" db="EMBL/GenBank/DDBJ databases">
        <authorList>
            <person name="Gilroy R."/>
        </authorList>
    </citation>
    <scope>NUCLEOTIDE SEQUENCE</scope>
    <source>
        <strain evidence="4">4376</strain>
    </source>
</reference>
<dbReference type="CDD" id="cd01004">
    <property type="entry name" value="PBP2_MidA_like"/>
    <property type="match status" value="1"/>
</dbReference>
<evidence type="ECO:0000313" key="5">
    <source>
        <dbReference type="Proteomes" id="UP000824189"/>
    </source>
</evidence>
<sequence length="321" mass="33909">MTPSLFRRVASGAIAAVTAAALAGCVTNEELGNPDGWQRILPEENPALAQLVPEDIAAKGTLSAATNTPYAPNEFKDSAGKIIGFEMDMVRAAGSLLGLKVDVRQMDFSLILPAISAGSVDIGASAFTDTEERQEHYDFVDFYNAGISWATQPGNEENIDPDNACGLTVAVQKGTYSDTDEVQGRSDECEAQGKEPISKLVYEKADAAATATILGKADAYSSDSPVIDFAVARSDDRLVPVGEPFDTAPFGWAVKKGSPLGPAFAAALQTMMDDGTYERILKPWGLEGGGLDAVTFNLQPYSLPPNVSAAPAPAARKKMKR</sequence>
<reference evidence="4" key="1">
    <citation type="journal article" date="2021" name="PeerJ">
        <title>Extensive microbial diversity within the chicken gut microbiome revealed by metagenomics and culture.</title>
        <authorList>
            <person name="Gilroy R."/>
            <person name="Ravi A."/>
            <person name="Getino M."/>
            <person name="Pursley I."/>
            <person name="Horton D.L."/>
            <person name="Alikhan N.F."/>
            <person name="Baker D."/>
            <person name="Gharbi K."/>
            <person name="Hall N."/>
            <person name="Watson M."/>
            <person name="Adriaenssens E.M."/>
            <person name="Foster-Nyarko E."/>
            <person name="Jarju S."/>
            <person name="Secka A."/>
            <person name="Antonio M."/>
            <person name="Oren A."/>
            <person name="Chaudhuri R.R."/>
            <person name="La Ragione R."/>
            <person name="Hildebrand F."/>
            <person name="Pallen M.J."/>
        </authorList>
    </citation>
    <scope>NUCLEOTIDE SEQUENCE</scope>
    <source>
        <strain evidence="4">4376</strain>
    </source>
</reference>
<proteinExistence type="predicted"/>
<dbReference type="EMBL" id="DXFZ01000042">
    <property type="protein sequence ID" value="HIW95540.1"/>
    <property type="molecule type" value="Genomic_DNA"/>
</dbReference>
<dbReference type="SUPFAM" id="SSF53850">
    <property type="entry name" value="Periplasmic binding protein-like II"/>
    <property type="match status" value="1"/>
</dbReference>
<dbReference type="AlphaFoldDB" id="A0A9D1RXW8"/>
<keyword evidence="1 2" id="KW-0732">Signal</keyword>
<feature type="chain" id="PRO_5039545197" evidence="2">
    <location>
        <begin position="24"/>
        <end position="321"/>
    </location>
</feature>
<comment type="caution">
    <text evidence="4">The sequence shown here is derived from an EMBL/GenBank/DDBJ whole genome shotgun (WGS) entry which is preliminary data.</text>
</comment>
<name>A0A9D1RXW8_9CORY</name>
<evidence type="ECO:0000256" key="1">
    <source>
        <dbReference type="ARBA" id="ARBA00022729"/>
    </source>
</evidence>
<dbReference type="PANTHER" id="PTHR35936">
    <property type="entry name" value="MEMBRANE-BOUND LYTIC MUREIN TRANSGLYCOSYLASE F"/>
    <property type="match status" value="1"/>
</dbReference>
<feature type="domain" description="Solute-binding protein family 3/N-terminal" evidence="3">
    <location>
        <begin position="61"/>
        <end position="288"/>
    </location>
</feature>
<dbReference type="PROSITE" id="PS51257">
    <property type="entry name" value="PROKAR_LIPOPROTEIN"/>
    <property type="match status" value="1"/>
</dbReference>
<dbReference type="PANTHER" id="PTHR35936:SF17">
    <property type="entry name" value="ARGININE-BINDING EXTRACELLULAR PROTEIN ARTP"/>
    <property type="match status" value="1"/>
</dbReference>
<dbReference type="SMART" id="SM00062">
    <property type="entry name" value="PBPb"/>
    <property type="match status" value="1"/>
</dbReference>
<gene>
    <name evidence="4" type="ORF">H9867_03515</name>
</gene>
<dbReference type="Proteomes" id="UP000824189">
    <property type="component" value="Unassembled WGS sequence"/>
</dbReference>
<evidence type="ECO:0000259" key="3">
    <source>
        <dbReference type="SMART" id="SM00062"/>
    </source>
</evidence>
<evidence type="ECO:0000313" key="4">
    <source>
        <dbReference type="EMBL" id="HIW95540.1"/>
    </source>
</evidence>
<feature type="signal peptide" evidence="2">
    <location>
        <begin position="1"/>
        <end position="23"/>
    </location>
</feature>
<organism evidence="4 5">
    <name type="scientific">Candidatus Corynebacterium gallistercoris</name>
    <dbReference type="NCBI Taxonomy" id="2838530"/>
    <lineage>
        <taxon>Bacteria</taxon>
        <taxon>Bacillati</taxon>
        <taxon>Actinomycetota</taxon>
        <taxon>Actinomycetes</taxon>
        <taxon>Mycobacteriales</taxon>
        <taxon>Corynebacteriaceae</taxon>
        <taxon>Corynebacterium</taxon>
    </lineage>
</organism>
<dbReference type="Gene3D" id="3.40.190.10">
    <property type="entry name" value="Periplasmic binding protein-like II"/>
    <property type="match status" value="2"/>
</dbReference>
<dbReference type="Pfam" id="PF00497">
    <property type="entry name" value="SBP_bac_3"/>
    <property type="match status" value="1"/>
</dbReference>
<evidence type="ECO:0000256" key="2">
    <source>
        <dbReference type="SAM" id="SignalP"/>
    </source>
</evidence>
<dbReference type="InterPro" id="IPR001638">
    <property type="entry name" value="Solute-binding_3/MltF_N"/>
</dbReference>
<accession>A0A9D1RXW8</accession>